<proteinExistence type="inferred from homology"/>
<dbReference type="GO" id="GO:0000724">
    <property type="term" value="P:double-strand break repair via homologous recombination"/>
    <property type="evidence" value="ECO:0007669"/>
    <property type="project" value="TreeGrafter"/>
</dbReference>
<keyword evidence="8" id="KW-0472">Membrane</keyword>
<dbReference type="InterPro" id="IPR027417">
    <property type="entry name" value="P-loop_NTPase"/>
</dbReference>
<evidence type="ECO:0000256" key="5">
    <source>
        <dbReference type="ARBA" id="ARBA00023235"/>
    </source>
</evidence>
<dbReference type="PROSITE" id="PS51194">
    <property type="entry name" value="HELICASE_CTER"/>
    <property type="match status" value="1"/>
</dbReference>
<feature type="domain" description="Helicase C-terminal" evidence="10">
    <location>
        <begin position="213"/>
        <end position="401"/>
    </location>
</feature>
<dbReference type="GO" id="GO:0043138">
    <property type="term" value="F:3'-5' DNA helicase activity"/>
    <property type="evidence" value="ECO:0007669"/>
    <property type="project" value="UniProtKB-EC"/>
</dbReference>
<keyword evidence="2" id="KW-0547">Nucleotide-binding</keyword>
<dbReference type="GO" id="GO:0003677">
    <property type="term" value="F:DNA binding"/>
    <property type="evidence" value="ECO:0007669"/>
    <property type="project" value="UniProtKB-KW"/>
</dbReference>
<evidence type="ECO:0000256" key="2">
    <source>
        <dbReference type="ARBA" id="ARBA00022741"/>
    </source>
</evidence>
<dbReference type="Pfam" id="PF00271">
    <property type="entry name" value="Helicase_C"/>
    <property type="match status" value="1"/>
</dbReference>
<evidence type="ECO:0000259" key="10">
    <source>
        <dbReference type="PROSITE" id="PS51194"/>
    </source>
</evidence>
<keyword evidence="12" id="KW-1185">Reference proteome</keyword>
<organism evidence="11 12">
    <name type="scientific">Leucocoprinus birnbaumii</name>
    <dbReference type="NCBI Taxonomy" id="56174"/>
    <lineage>
        <taxon>Eukaryota</taxon>
        <taxon>Fungi</taxon>
        <taxon>Dikarya</taxon>
        <taxon>Basidiomycota</taxon>
        <taxon>Agaricomycotina</taxon>
        <taxon>Agaricomycetes</taxon>
        <taxon>Agaricomycetidae</taxon>
        <taxon>Agaricales</taxon>
        <taxon>Agaricineae</taxon>
        <taxon>Agaricaceae</taxon>
        <taxon>Leucocoprinus</taxon>
    </lineage>
</organism>
<feature type="transmembrane region" description="Helical" evidence="8">
    <location>
        <begin position="543"/>
        <end position="562"/>
    </location>
</feature>
<feature type="domain" description="Helicase ATP-binding" evidence="9">
    <location>
        <begin position="33"/>
        <end position="205"/>
    </location>
</feature>
<keyword evidence="8" id="KW-0812">Transmembrane</keyword>
<dbReference type="InterPro" id="IPR001650">
    <property type="entry name" value="Helicase_C-like"/>
</dbReference>
<comment type="caution">
    <text evidence="11">The sequence shown here is derived from an EMBL/GenBank/DDBJ whole genome shotgun (WGS) entry which is preliminary data.</text>
</comment>
<evidence type="ECO:0000313" key="12">
    <source>
        <dbReference type="Proteomes" id="UP001213000"/>
    </source>
</evidence>
<dbReference type="Pfam" id="PF00270">
    <property type="entry name" value="DEAD"/>
    <property type="match status" value="1"/>
</dbReference>
<dbReference type="SUPFAM" id="SSF52540">
    <property type="entry name" value="P-loop containing nucleoside triphosphate hydrolases"/>
    <property type="match status" value="1"/>
</dbReference>
<dbReference type="PANTHER" id="PTHR13710:SF105">
    <property type="entry name" value="ATP-DEPENDENT DNA HELICASE Q1"/>
    <property type="match status" value="1"/>
</dbReference>
<name>A0AAD5VK22_9AGAR</name>
<comment type="similarity">
    <text evidence="1">Belongs to the helicase family. RecQ subfamily.</text>
</comment>
<evidence type="ECO:0000256" key="3">
    <source>
        <dbReference type="ARBA" id="ARBA00022840"/>
    </source>
</evidence>
<comment type="catalytic activity">
    <reaction evidence="6">
        <text>Couples ATP hydrolysis with the unwinding of duplex DNA by translocating in the 3'-5' direction.</text>
        <dbReference type="EC" id="5.6.2.4"/>
    </reaction>
</comment>
<keyword evidence="3" id="KW-0067">ATP-binding</keyword>
<dbReference type="PROSITE" id="PS51192">
    <property type="entry name" value="HELICASE_ATP_BIND_1"/>
    <property type="match status" value="1"/>
</dbReference>
<keyword evidence="5" id="KW-0413">Isomerase</keyword>
<evidence type="ECO:0000256" key="8">
    <source>
        <dbReference type="SAM" id="Phobius"/>
    </source>
</evidence>
<keyword evidence="8" id="KW-1133">Transmembrane helix</keyword>
<evidence type="ECO:0000256" key="7">
    <source>
        <dbReference type="ARBA" id="ARBA00034808"/>
    </source>
</evidence>
<dbReference type="InterPro" id="IPR014001">
    <property type="entry name" value="Helicase_ATP-bd"/>
</dbReference>
<keyword evidence="4" id="KW-0238">DNA-binding</keyword>
<dbReference type="AlphaFoldDB" id="A0AAD5VK22"/>
<sequence length="564" mass="63082">MPSKYSLPTEDQIRRDVIARFGVKPCLYQIRDALAQLRGEDVITIAATGSGKTLTFWIPLLYIEDDFIFLITALNILGDQNVKELQAAGFSAINLLPENCKDEIYEKIERGDYQVIIVSPERLLTDDRLKKILENKKFQARLFNVLIDEGHCVSQWGAEFCPEYADLGCLQWLFPDHAHLHVVSATMPKQILMDVKTKLQMKGVNTMIRRSNNHKNIYLAVEEMKHPAAGLLNLWRYLALDSGVKPPKFMVFTKTRLDTERIAQELWKDLPKEKVPKETLIWFHVGMSSHFKAEAIQKLRDGNVWGLICTDAAGMGLDIPDVELIIQWGYIDSLCTLVQHIGRGARGEGKIAVGFGEGGNDDELDDDDDMDLNEALSVNSATQPPSQAMPDEADVPSETLKDAQCIPFPKSRNKSVAEYEADVMDVNKLELSAVVSEFPAHWQVRRFEEDDSNFQVEFSYSFNPFTVTAHNSTPPYYPHPPNILVSITFDLVPSNASNPILSYPIMCSPYHSNALHAVSITTPIYISTAARSPASISCSTSSLAAVIITAVFLPFFTLSIPISI</sequence>
<dbReference type="Gene3D" id="3.40.50.300">
    <property type="entry name" value="P-loop containing nucleotide triphosphate hydrolases"/>
    <property type="match status" value="2"/>
</dbReference>
<dbReference type="SMART" id="SM00487">
    <property type="entry name" value="DEXDc"/>
    <property type="match status" value="1"/>
</dbReference>
<reference evidence="11" key="1">
    <citation type="submission" date="2022-07" db="EMBL/GenBank/DDBJ databases">
        <title>Genome Sequence of Leucocoprinus birnbaumii.</title>
        <authorList>
            <person name="Buettner E."/>
        </authorList>
    </citation>
    <scope>NUCLEOTIDE SEQUENCE</scope>
    <source>
        <strain evidence="11">VT141</strain>
    </source>
</reference>
<dbReference type="GO" id="GO:0009378">
    <property type="term" value="F:four-way junction helicase activity"/>
    <property type="evidence" value="ECO:0007669"/>
    <property type="project" value="TreeGrafter"/>
</dbReference>
<evidence type="ECO:0000313" key="11">
    <source>
        <dbReference type="EMBL" id="KAJ3562339.1"/>
    </source>
</evidence>
<dbReference type="GO" id="GO:0005737">
    <property type="term" value="C:cytoplasm"/>
    <property type="evidence" value="ECO:0007669"/>
    <property type="project" value="TreeGrafter"/>
</dbReference>
<dbReference type="InterPro" id="IPR011545">
    <property type="entry name" value="DEAD/DEAH_box_helicase_dom"/>
</dbReference>
<evidence type="ECO:0000256" key="4">
    <source>
        <dbReference type="ARBA" id="ARBA00023125"/>
    </source>
</evidence>
<protein>
    <recommendedName>
        <fullName evidence="7">DNA 3'-5' helicase</fullName>
        <ecNumber evidence="7">5.6.2.4</ecNumber>
    </recommendedName>
</protein>
<dbReference type="PANTHER" id="PTHR13710">
    <property type="entry name" value="DNA HELICASE RECQ FAMILY MEMBER"/>
    <property type="match status" value="1"/>
</dbReference>
<dbReference type="GO" id="GO:0005524">
    <property type="term" value="F:ATP binding"/>
    <property type="evidence" value="ECO:0007669"/>
    <property type="project" value="UniProtKB-KW"/>
</dbReference>
<evidence type="ECO:0000256" key="1">
    <source>
        <dbReference type="ARBA" id="ARBA00005446"/>
    </source>
</evidence>
<accession>A0AAD5VK22</accession>
<dbReference type="EMBL" id="JANIEX010000882">
    <property type="protein sequence ID" value="KAJ3562339.1"/>
    <property type="molecule type" value="Genomic_DNA"/>
</dbReference>
<dbReference type="Proteomes" id="UP001213000">
    <property type="component" value="Unassembled WGS sequence"/>
</dbReference>
<dbReference type="SMART" id="SM00490">
    <property type="entry name" value="HELICc"/>
    <property type="match status" value="1"/>
</dbReference>
<evidence type="ECO:0000259" key="9">
    <source>
        <dbReference type="PROSITE" id="PS51192"/>
    </source>
</evidence>
<dbReference type="EC" id="5.6.2.4" evidence="7"/>
<evidence type="ECO:0000256" key="6">
    <source>
        <dbReference type="ARBA" id="ARBA00034617"/>
    </source>
</evidence>
<gene>
    <name evidence="11" type="ORF">NP233_g9639</name>
</gene>
<dbReference type="GO" id="GO:0005694">
    <property type="term" value="C:chromosome"/>
    <property type="evidence" value="ECO:0007669"/>
    <property type="project" value="TreeGrafter"/>
</dbReference>